<comment type="caution">
    <text evidence="1">The sequence shown here is derived from an EMBL/GenBank/DDBJ whole genome shotgun (WGS) entry which is preliminary data.</text>
</comment>
<proteinExistence type="predicted"/>
<dbReference type="EMBL" id="CM029043">
    <property type="protein sequence ID" value="KAG2612688.1"/>
    <property type="molecule type" value="Genomic_DNA"/>
</dbReference>
<reference evidence="1" key="1">
    <citation type="submission" date="2020-05" db="EMBL/GenBank/DDBJ databases">
        <title>WGS assembly of Panicum virgatum.</title>
        <authorList>
            <person name="Lovell J.T."/>
            <person name="Jenkins J."/>
            <person name="Shu S."/>
            <person name="Juenger T.E."/>
            <person name="Schmutz J."/>
        </authorList>
    </citation>
    <scope>NUCLEOTIDE SEQUENCE</scope>
    <source>
        <strain evidence="1">AP13</strain>
    </source>
</reference>
<evidence type="ECO:0000313" key="2">
    <source>
        <dbReference type="Proteomes" id="UP000823388"/>
    </source>
</evidence>
<dbReference type="Proteomes" id="UP000823388">
    <property type="component" value="Chromosome 4K"/>
</dbReference>
<gene>
    <name evidence="1" type="ORF">PVAP13_4KG319305</name>
</gene>
<accession>A0A8T0TSD8</accession>
<evidence type="ECO:0000313" key="1">
    <source>
        <dbReference type="EMBL" id="KAG2612688.1"/>
    </source>
</evidence>
<protein>
    <submittedName>
        <fullName evidence="1">Uncharacterized protein</fullName>
    </submittedName>
</protein>
<dbReference type="AlphaFoldDB" id="A0A8T0TSD8"/>
<sequence>MIHGTSVPFACNSFPCSMSALPKRCSFDDNPRQYKYQLHQIPDVPLMKTLSKSSV</sequence>
<organism evidence="1 2">
    <name type="scientific">Panicum virgatum</name>
    <name type="common">Blackwell switchgrass</name>
    <dbReference type="NCBI Taxonomy" id="38727"/>
    <lineage>
        <taxon>Eukaryota</taxon>
        <taxon>Viridiplantae</taxon>
        <taxon>Streptophyta</taxon>
        <taxon>Embryophyta</taxon>
        <taxon>Tracheophyta</taxon>
        <taxon>Spermatophyta</taxon>
        <taxon>Magnoliopsida</taxon>
        <taxon>Liliopsida</taxon>
        <taxon>Poales</taxon>
        <taxon>Poaceae</taxon>
        <taxon>PACMAD clade</taxon>
        <taxon>Panicoideae</taxon>
        <taxon>Panicodae</taxon>
        <taxon>Paniceae</taxon>
        <taxon>Panicinae</taxon>
        <taxon>Panicum</taxon>
        <taxon>Panicum sect. Hiantes</taxon>
    </lineage>
</organism>
<keyword evidence="2" id="KW-1185">Reference proteome</keyword>
<name>A0A8T0TSD8_PANVG</name>